<feature type="region of interest" description="Disordered" evidence="11">
    <location>
        <begin position="357"/>
        <end position="376"/>
    </location>
</feature>
<dbReference type="GO" id="GO:0005658">
    <property type="term" value="C:alpha DNA polymerase:primase complex"/>
    <property type="evidence" value="ECO:0007669"/>
    <property type="project" value="UniProtKB-ARBA"/>
</dbReference>
<keyword evidence="6 10" id="KW-0235">DNA replication</keyword>
<reference evidence="13" key="1">
    <citation type="submission" date="2019-12" db="UniProtKB">
        <authorList>
            <consortium name="WormBaseParasite"/>
        </authorList>
    </citation>
    <scope>IDENTIFICATION</scope>
</reference>
<evidence type="ECO:0000256" key="5">
    <source>
        <dbReference type="ARBA" id="ARBA00022695"/>
    </source>
</evidence>
<evidence type="ECO:0000256" key="8">
    <source>
        <dbReference type="ARBA" id="ARBA00022833"/>
    </source>
</evidence>
<evidence type="ECO:0000256" key="3">
    <source>
        <dbReference type="ARBA" id="ARBA00022515"/>
    </source>
</evidence>
<dbReference type="InterPro" id="IPR002755">
    <property type="entry name" value="DNA_primase_S"/>
</dbReference>
<dbReference type="InterPro" id="IPR014052">
    <property type="entry name" value="DNA_primase_ssu_euk/arc"/>
</dbReference>
<evidence type="ECO:0000256" key="1">
    <source>
        <dbReference type="ARBA" id="ARBA00009762"/>
    </source>
</evidence>
<dbReference type="GO" id="GO:0003899">
    <property type="term" value="F:DNA-directed RNA polymerase activity"/>
    <property type="evidence" value="ECO:0007669"/>
    <property type="project" value="InterPro"/>
</dbReference>
<dbReference type="AlphaFoldDB" id="A0A5S6QHM1"/>
<protein>
    <recommendedName>
        <fullName evidence="10">DNA primase</fullName>
        <ecNumber evidence="10">2.7.7.-</ecNumber>
    </recommendedName>
</protein>
<sequence>MLEDFDVNALREFLPIYYKRLFPFKLLTKWLSYDNYDYFQRREFAFVMEEDVYIRYKCYNNPAELLKQICSTVPKKIDIGAVFNMKPSEGRNKVDLQAEEKELVFDIDLTDYDDVRTCCSGSSMCRKCWLFIVVAIRTIEQTLREDFGYREVLWVYSGRRGVHCWVCDERARHLSAAARSSIVDYLNLLPCTGSQRKHVFGNGPLLHPYVERAVERSTEVFPTLLDQQGWLENEENWKKILKLIPDEDGVRGSVAKDFEKFTSPADRWRSLELTEESQRLPDSCRFMIKGIVLGLCYPRLDVNVTKGVNHLLKSPFCIHPSTGKVCVPVDVTTLDTFDPDSVPRLDELRGELFELDRNRAEENADSNEPSSARPLDYKRTSLQPYVETFERFVSKIAPRVKGVLVA</sequence>
<keyword evidence="8" id="KW-0862">Zinc</keyword>
<accession>A0A5S6QHM1</accession>
<dbReference type="Proteomes" id="UP000046395">
    <property type="component" value="Unassembled WGS sequence"/>
</dbReference>
<dbReference type="Pfam" id="PF01896">
    <property type="entry name" value="DNA_primase_S"/>
    <property type="match status" value="1"/>
</dbReference>
<organism evidence="12 13">
    <name type="scientific">Trichuris muris</name>
    <name type="common">Mouse whipworm</name>
    <dbReference type="NCBI Taxonomy" id="70415"/>
    <lineage>
        <taxon>Eukaryota</taxon>
        <taxon>Metazoa</taxon>
        <taxon>Ecdysozoa</taxon>
        <taxon>Nematoda</taxon>
        <taxon>Enoplea</taxon>
        <taxon>Dorylaimia</taxon>
        <taxon>Trichinellida</taxon>
        <taxon>Trichuridae</taxon>
        <taxon>Trichuris</taxon>
    </lineage>
</organism>
<evidence type="ECO:0000256" key="4">
    <source>
        <dbReference type="ARBA" id="ARBA00022679"/>
    </source>
</evidence>
<evidence type="ECO:0000256" key="2">
    <source>
        <dbReference type="ARBA" id="ARBA00022478"/>
    </source>
</evidence>
<keyword evidence="5" id="KW-0548">Nucleotidyltransferase</keyword>
<comment type="similarity">
    <text evidence="1 10">Belongs to the eukaryotic-type primase small subunit family.</text>
</comment>
<keyword evidence="12" id="KW-1185">Reference proteome</keyword>
<keyword evidence="2 10" id="KW-0240">DNA-directed RNA polymerase</keyword>
<proteinExistence type="inferred from homology"/>
<dbReference type="Gene3D" id="3.90.920.10">
    <property type="entry name" value="DNA primase, PRIM domain"/>
    <property type="match status" value="1"/>
</dbReference>
<keyword evidence="4 10" id="KW-0808">Transferase</keyword>
<dbReference type="FunFam" id="3.90.920.10:FF:000003">
    <property type="entry name" value="DNA primase"/>
    <property type="match status" value="1"/>
</dbReference>
<evidence type="ECO:0000256" key="10">
    <source>
        <dbReference type="RuleBase" id="RU003514"/>
    </source>
</evidence>
<dbReference type="GO" id="GO:0006269">
    <property type="term" value="P:DNA replication, synthesis of primer"/>
    <property type="evidence" value="ECO:0007669"/>
    <property type="project" value="UniProtKB-KW"/>
</dbReference>
<keyword evidence="3 10" id="KW-0639">Primosome</keyword>
<dbReference type="STRING" id="70415.A0A5S6QHM1"/>
<evidence type="ECO:0000256" key="7">
    <source>
        <dbReference type="ARBA" id="ARBA00022723"/>
    </source>
</evidence>
<evidence type="ECO:0000313" key="12">
    <source>
        <dbReference type="Proteomes" id="UP000046395"/>
    </source>
</evidence>
<keyword evidence="7" id="KW-0479">Metal-binding</keyword>
<name>A0A5S6QHM1_TRIMR</name>
<dbReference type="SUPFAM" id="SSF56747">
    <property type="entry name" value="Prim-pol domain"/>
    <property type="match status" value="1"/>
</dbReference>
<dbReference type="PANTHER" id="PTHR10536">
    <property type="entry name" value="DNA PRIMASE SMALL SUBUNIT"/>
    <property type="match status" value="1"/>
</dbReference>
<dbReference type="CDD" id="cd04860">
    <property type="entry name" value="AE_Prim_S"/>
    <property type="match status" value="1"/>
</dbReference>
<keyword evidence="9" id="KW-0804">Transcription</keyword>
<evidence type="ECO:0000256" key="11">
    <source>
        <dbReference type="SAM" id="MobiDB-lite"/>
    </source>
</evidence>
<dbReference type="WBParaSite" id="TMUE_2000006357.1">
    <property type="protein sequence ID" value="TMUE_2000006357.1"/>
    <property type="gene ID" value="WBGene00293162"/>
</dbReference>
<dbReference type="EC" id="2.7.7.-" evidence="10"/>
<evidence type="ECO:0000313" key="13">
    <source>
        <dbReference type="WBParaSite" id="TMUE_2000006357.1"/>
    </source>
</evidence>
<evidence type="ECO:0000256" key="9">
    <source>
        <dbReference type="ARBA" id="ARBA00023163"/>
    </source>
</evidence>
<evidence type="ECO:0000256" key="6">
    <source>
        <dbReference type="ARBA" id="ARBA00022705"/>
    </source>
</evidence>
<dbReference type="GO" id="GO:0046872">
    <property type="term" value="F:metal ion binding"/>
    <property type="evidence" value="ECO:0007669"/>
    <property type="project" value="UniProtKB-KW"/>
</dbReference>
<dbReference type="NCBIfam" id="TIGR00335">
    <property type="entry name" value="primase_sml"/>
    <property type="match status" value="1"/>
</dbReference>